<feature type="domain" description="Peptidase M24" evidence="1">
    <location>
        <begin position="170"/>
        <end position="377"/>
    </location>
</feature>
<dbReference type="PANTHER" id="PTHR46112">
    <property type="entry name" value="AMINOPEPTIDASE"/>
    <property type="match status" value="1"/>
</dbReference>
<comment type="caution">
    <text evidence="3">The sequence shown here is derived from an EMBL/GenBank/DDBJ whole genome shotgun (WGS) entry which is preliminary data.</text>
</comment>
<accession>A0A932I4J5</accession>
<dbReference type="InterPro" id="IPR029149">
    <property type="entry name" value="Creatin/AminoP/Spt16_N"/>
</dbReference>
<dbReference type="InterPro" id="IPR050659">
    <property type="entry name" value="Peptidase_M24B"/>
</dbReference>
<dbReference type="GO" id="GO:0004177">
    <property type="term" value="F:aminopeptidase activity"/>
    <property type="evidence" value="ECO:0007669"/>
    <property type="project" value="UniProtKB-KW"/>
</dbReference>
<gene>
    <name evidence="3" type="ORF">HYZ11_15770</name>
</gene>
<dbReference type="SUPFAM" id="SSF53092">
    <property type="entry name" value="Creatinase/prolidase N-terminal domain"/>
    <property type="match status" value="1"/>
</dbReference>
<feature type="domain" description="Creatinase N-terminal" evidence="2">
    <location>
        <begin position="20"/>
        <end position="161"/>
    </location>
</feature>
<proteinExistence type="predicted"/>
<dbReference type="AlphaFoldDB" id="A0A932I4J5"/>
<organism evidence="3 4">
    <name type="scientific">Tectimicrobiota bacterium</name>
    <dbReference type="NCBI Taxonomy" id="2528274"/>
    <lineage>
        <taxon>Bacteria</taxon>
        <taxon>Pseudomonadati</taxon>
        <taxon>Nitrospinota/Tectimicrobiota group</taxon>
        <taxon>Candidatus Tectimicrobiota</taxon>
    </lineage>
</organism>
<dbReference type="Pfam" id="PF01321">
    <property type="entry name" value="Creatinase_N"/>
    <property type="match status" value="1"/>
</dbReference>
<dbReference type="Proteomes" id="UP000782312">
    <property type="component" value="Unassembled WGS sequence"/>
</dbReference>
<evidence type="ECO:0000313" key="3">
    <source>
        <dbReference type="EMBL" id="MBI3129064.1"/>
    </source>
</evidence>
<dbReference type="Pfam" id="PF00557">
    <property type="entry name" value="Peptidase_M24"/>
    <property type="match status" value="1"/>
</dbReference>
<keyword evidence="3" id="KW-0645">Protease</keyword>
<evidence type="ECO:0000313" key="4">
    <source>
        <dbReference type="Proteomes" id="UP000782312"/>
    </source>
</evidence>
<dbReference type="Gene3D" id="3.90.230.10">
    <property type="entry name" value="Creatinase/methionine aminopeptidase superfamily"/>
    <property type="match status" value="1"/>
</dbReference>
<protein>
    <submittedName>
        <fullName evidence="3">Aminopeptidase P family protein</fullName>
    </submittedName>
</protein>
<keyword evidence="3" id="KW-0031">Aminopeptidase</keyword>
<dbReference type="SUPFAM" id="SSF55920">
    <property type="entry name" value="Creatinase/aminopeptidase"/>
    <property type="match status" value="1"/>
</dbReference>
<dbReference type="Gene3D" id="3.40.350.10">
    <property type="entry name" value="Creatinase/prolidase N-terminal domain"/>
    <property type="match status" value="1"/>
</dbReference>
<evidence type="ECO:0000259" key="2">
    <source>
        <dbReference type="Pfam" id="PF01321"/>
    </source>
</evidence>
<dbReference type="EMBL" id="JACPUR010000038">
    <property type="protein sequence ID" value="MBI3129064.1"/>
    <property type="molecule type" value="Genomic_DNA"/>
</dbReference>
<dbReference type="CDD" id="cd01066">
    <property type="entry name" value="APP_MetAP"/>
    <property type="match status" value="1"/>
</dbReference>
<reference evidence="3" key="1">
    <citation type="submission" date="2020-07" db="EMBL/GenBank/DDBJ databases">
        <title>Huge and variable diversity of episymbiotic CPR bacteria and DPANN archaea in groundwater ecosystems.</title>
        <authorList>
            <person name="He C.Y."/>
            <person name="Keren R."/>
            <person name="Whittaker M."/>
            <person name="Farag I.F."/>
            <person name="Doudna J."/>
            <person name="Cate J.H.D."/>
            <person name="Banfield J.F."/>
        </authorList>
    </citation>
    <scope>NUCLEOTIDE SEQUENCE</scope>
    <source>
        <strain evidence="3">NC_groundwater_763_Ag_S-0.2um_68_21</strain>
    </source>
</reference>
<dbReference type="InterPro" id="IPR000994">
    <property type="entry name" value="Pept_M24"/>
</dbReference>
<dbReference type="PANTHER" id="PTHR46112:SF2">
    <property type="entry name" value="XAA-PRO AMINOPEPTIDASE P-RELATED"/>
    <property type="match status" value="1"/>
</dbReference>
<dbReference type="InterPro" id="IPR000587">
    <property type="entry name" value="Creatinase_N"/>
</dbReference>
<sequence length="395" mass="43634">MTEELYPRFSAQEMARRHGLARRLMEEQGLECLLLFALTGTNRNNQANIYYLTGYRDFNHAFLVFPLKGEPSLFVGLYNHLHNAQAMAAVSDVRHGGYGNPEKVAAQLDKLGLGRARIGLVGVNPRFGMLLFGGHMDFLKQRFPEARWVDVSAAFRDLRIVKSEEEIAWLREGARLTDLAMAALQEHARPGVPEYELSGRMVAAYAAEGGESLVQFVTATPMASPHTPLPWQNPTRRKLQAGDIIHTEISAAHYGYAGQILRPFTVAADPTPPYRHLFDASLEVFHDMARAMRAGAPVEDVLTATESLPKKGLQIYDSLAHGFGVDLLQPSIGIPGSGYAVPPADFKYRENMVMVIQPNPVDQAGRGLQVGDLGVVTREGFQSLHRFPLAFPRCG</sequence>
<keyword evidence="3" id="KW-0378">Hydrolase</keyword>
<name>A0A932I4J5_UNCTE</name>
<dbReference type="InterPro" id="IPR036005">
    <property type="entry name" value="Creatinase/aminopeptidase-like"/>
</dbReference>
<evidence type="ECO:0000259" key="1">
    <source>
        <dbReference type="Pfam" id="PF00557"/>
    </source>
</evidence>